<evidence type="ECO:0000313" key="7">
    <source>
        <dbReference type="EMBL" id="SUU86403.1"/>
    </source>
</evidence>
<dbReference type="SUPFAM" id="SSF50022">
    <property type="entry name" value="ISP domain"/>
    <property type="match status" value="1"/>
</dbReference>
<proteinExistence type="predicted"/>
<dbReference type="Pfam" id="PF19112">
    <property type="entry name" value="VanA_C"/>
    <property type="match status" value="1"/>
</dbReference>
<gene>
    <name evidence="7" type="primary">kshA_4</name>
    <name evidence="7" type="ORF">NCTC12722_03628</name>
</gene>
<accession>A0A380WDE6</accession>
<dbReference type="GO" id="GO:0046872">
    <property type="term" value="F:metal ion binding"/>
    <property type="evidence" value="ECO:0007669"/>
    <property type="project" value="UniProtKB-KW"/>
</dbReference>
<sequence>MSNNDSRALATYACVENCWYMIGTAADFPAEKLTGHVVAKKPIVAWRTKHGQVVAYDDRCAHKRFPLSKGRLMQDGTLECAYHGLRYDMTGKCVMIPSHPTGPISPQAIVRPYPIVEQDGLIWLWPGNPALSGTRKPPRLPEVGSEDWKTEIIGPMEIPANYLLLIENLLDITHFYPLHDGNIGDIENSRIPVDLEEGEEDGNRYAMTIRKVTDYKQPPYLVDWFHYDVVDRHHTHCMMSPGVTRVVMRNAPVGELSARDSKREFPGSLDLNSKERGYVLVHTHTPINENRHLWWALINVPAHHMSKKDPKKQTASQIAEMFPNVVEEDKFALTEQQQMFTYPDDGYQEVFLKPDLAIRRARVIFQDLIREQEGETHSVAAE</sequence>
<name>A0A380WDE6_AFIFE</name>
<dbReference type="Pfam" id="PF00355">
    <property type="entry name" value="Rieske"/>
    <property type="match status" value="1"/>
</dbReference>
<dbReference type="Gene3D" id="3.90.380.10">
    <property type="entry name" value="Naphthalene 1,2-dioxygenase Alpha Subunit, Chain A, domain 1"/>
    <property type="match status" value="1"/>
</dbReference>
<keyword evidence="2" id="KW-0479">Metal-binding</keyword>
<dbReference type="Proteomes" id="UP000254343">
    <property type="component" value="Unassembled WGS sequence"/>
</dbReference>
<reference evidence="7 8" key="1">
    <citation type="submission" date="2018-06" db="EMBL/GenBank/DDBJ databases">
        <authorList>
            <consortium name="Pathogen Informatics"/>
            <person name="Doyle S."/>
        </authorList>
    </citation>
    <scope>NUCLEOTIDE SEQUENCE [LARGE SCALE GENOMIC DNA]</scope>
    <source>
        <strain evidence="7 8">NCTC12722</strain>
    </source>
</reference>
<keyword evidence="1" id="KW-0001">2Fe-2S</keyword>
<feature type="domain" description="Rieske" evidence="6">
    <location>
        <begin position="19"/>
        <end position="124"/>
    </location>
</feature>
<evidence type="ECO:0000256" key="4">
    <source>
        <dbReference type="ARBA" id="ARBA00023004"/>
    </source>
</evidence>
<evidence type="ECO:0000256" key="5">
    <source>
        <dbReference type="ARBA" id="ARBA00023014"/>
    </source>
</evidence>
<evidence type="ECO:0000259" key="6">
    <source>
        <dbReference type="PROSITE" id="PS51296"/>
    </source>
</evidence>
<dbReference type="GO" id="GO:0051537">
    <property type="term" value="F:2 iron, 2 sulfur cluster binding"/>
    <property type="evidence" value="ECO:0007669"/>
    <property type="project" value="UniProtKB-KW"/>
</dbReference>
<keyword evidence="4" id="KW-0408">Iron</keyword>
<dbReference type="PANTHER" id="PTHR21266:SF60">
    <property type="entry name" value="3-KETOSTEROID-9-ALPHA-MONOOXYGENASE, OXYGENASE COMPONENT"/>
    <property type="match status" value="1"/>
</dbReference>
<evidence type="ECO:0000313" key="8">
    <source>
        <dbReference type="Proteomes" id="UP000254343"/>
    </source>
</evidence>
<dbReference type="InterPro" id="IPR017941">
    <property type="entry name" value="Rieske_2Fe-2S"/>
</dbReference>
<dbReference type="OrthoDB" id="9800776at2"/>
<dbReference type="InterPro" id="IPR044043">
    <property type="entry name" value="VanA_C_cat"/>
</dbReference>
<dbReference type="InterPro" id="IPR050584">
    <property type="entry name" value="Cholesterol_7-desaturase"/>
</dbReference>
<dbReference type="PANTHER" id="PTHR21266">
    <property type="entry name" value="IRON-SULFUR DOMAIN CONTAINING PROTEIN"/>
    <property type="match status" value="1"/>
</dbReference>
<evidence type="ECO:0000256" key="1">
    <source>
        <dbReference type="ARBA" id="ARBA00022714"/>
    </source>
</evidence>
<dbReference type="EC" id="1.17.1.-" evidence="7"/>
<dbReference type="RefSeq" id="WP_002717226.1">
    <property type="nucleotide sequence ID" value="NZ_UFSI01000001.1"/>
</dbReference>
<protein>
    <submittedName>
        <fullName evidence="7">3-ketosteroid-9-alpha-hydroxylase oxygenase subunit</fullName>
        <ecNumber evidence="7">1.17.1.-</ecNumber>
    </submittedName>
</protein>
<dbReference type="InterPro" id="IPR036922">
    <property type="entry name" value="Rieske_2Fe-2S_sf"/>
</dbReference>
<dbReference type="GO" id="GO:0016491">
    <property type="term" value="F:oxidoreductase activity"/>
    <property type="evidence" value="ECO:0007669"/>
    <property type="project" value="UniProtKB-KW"/>
</dbReference>
<evidence type="ECO:0000256" key="3">
    <source>
        <dbReference type="ARBA" id="ARBA00023002"/>
    </source>
</evidence>
<organism evidence="7 8">
    <name type="scientific">Afipia felis</name>
    <name type="common">Cat scratch disease bacillus</name>
    <dbReference type="NCBI Taxonomy" id="1035"/>
    <lineage>
        <taxon>Bacteria</taxon>
        <taxon>Pseudomonadati</taxon>
        <taxon>Pseudomonadota</taxon>
        <taxon>Alphaproteobacteria</taxon>
        <taxon>Hyphomicrobiales</taxon>
        <taxon>Nitrobacteraceae</taxon>
        <taxon>Afipia</taxon>
    </lineage>
</organism>
<dbReference type="EMBL" id="UIGB01000001">
    <property type="protein sequence ID" value="SUU86403.1"/>
    <property type="molecule type" value="Genomic_DNA"/>
</dbReference>
<dbReference type="SUPFAM" id="SSF55961">
    <property type="entry name" value="Bet v1-like"/>
    <property type="match status" value="1"/>
</dbReference>
<keyword evidence="3 7" id="KW-0560">Oxidoreductase</keyword>
<dbReference type="PROSITE" id="PS51296">
    <property type="entry name" value="RIESKE"/>
    <property type="match status" value="1"/>
</dbReference>
<dbReference type="AlphaFoldDB" id="A0A380WDE6"/>
<keyword evidence="5" id="KW-0411">Iron-sulfur</keyword>
<evidence type="ECO:0000256" key="2">
    <source>
        <dbReference type="ARBA" id="ARBA00022723"/>
    </source>
</evidence>
<dbReference type="Gene3D" id="2.102.10.10">
    <property type="entry name" value="Rieske [2Fe-2S] iron-sulphur domain"/>
    <property type="match status" value="1"/>
</dbReference>